<proteinExistence type="predicted"/>
<organism evidence="1 2">
    <name type="scientific">Scytonema millei VB511283</name>
    <dbReference type="NCBI Taxonomy" id="1245923"/>
    <lineage>
        <taxon>Bacteria</taxon>
        <taxon>Bacillati</taxon>
        <taxon>Cyanobacteriota</taxon>
        <taxon>Cyanophyceae</taxon>
        <taxon>Nostocales</taxon>
        <taxon>Scytonemataceae</taxon>
        <taxon>Scytonema</taxon>
    </lineage>
</organism>
<name>A0A9X5I4Q6_9CYAN</name>
<evidence type="ECO:0000313" key="1">
    <source>
        <dbReference type="EMBL" id="NHC35205.1"/>
    </source>
</evidence>
<accession>A0A9X5I4Q6</accession>
<reference evidence="1 2" key="1">
    <citation type="journal article" date="2015" name="Genome Announc.">
        <title>Draft Genome Sequence of the Terrestrial Cyanobacterium Scytonema millei VB511283, Isolated from Eastern India.</title>
        <authorList>
            <person name="Sen D."/>
            <person name="Chandrababunaidu M.M."/>
            <person name="Singh D."/>
            <person name="Sanghi N."/>
            <person name="Ghorai A."/>
            <person name="Mishra G.P."/>
            <person name="Madduluri M."/>
            <person name="Adhikary S.P."/>
            <person name="Tripathy S."/>
        </authorList>
    </citation>
    <scope>NUCLEOTIDE SEQUENCE [LARGE SCALE GENOMIC DNA]</scope>
    <source>
        <strain evidence="1 2">VB511283</strain>
    </source>
</reference>
<dbReference type="AlphaFoldDB" id="A0A9X5I4Q6"/>
<sequence>MRKSSLHTSTAIAILNCPSSNMPNCTVCSSEKSFIVRLSAISYQLAVISQPSTTHYQ</sequence>
<keyword evidence="2" id="KW-1185">Reference proteome</keyword>
<gene>
    <name evidence="1" type="ORF">QH73_0011110</name>
</gene>
<dbReference type="Proteomes" id="UP000031532">
    <property type="component" value="Unassembled WGS sequence"/>
</dbReference>
<comment type="caution">
    <text evidence="1">The sequence shown here is derived from an EMBL/GenBank/DDBJ whole genome shotgun (WGS) entry which is preliminary data.</text>
</comment>
<dbReference type="EMBL" id="JTJC03000002">
    <property type="protein sequence ID" value="NHC35205.1"/>
    <property type="molecule type" value="Genomic_DNA"/>
</dbReference>
<evidence type="ECO:0000313" key="2">
    <source>
        <dbReference type="Proteomes" id="UP000031532"/>
    </source>
</evidence>
<protein>
    <submittedName>
        <fullName evidence="1">Uncharacterized protein</fullName>
    </submittedName>
</protein>
<dbReference type="RefSeq" id="WP_165587660.1">
    <property type="nucleotide sequence ID" value="NZ_JTJC03000002.1"/>
</dbReference>